<dbReference type="RefSeq" id="WP_096740871.1">
    <property type="nucleotide sequence ID" value="NZ_CP023510.1"/>
</dbReference>
<reference evidence="3" key="1">
    <citation type="submission" date="2017-09" db="EMBL/GenBank/DDBJ databases">
        <title>FDA dAtabase for Regulatory Grade micrObial Sequences (FDA-ARGOS): Supporting development and validation of Infectious Disease Dx tests.</title>
        <authorList>
            <person name="Minogue T."/>
            <person name="Wolcott M."/>
            <person name="Wasieloski L."/>
            <person name="Aguilar W."/>
            <person name="Moore D."/>
            <person name="Tallon L."/>
            <person name="Sadzewicz L."/>
            <person name="Ott S."/>
            <person name="Zhao X."/>
            <person name="Nagaraj S."/>
            <person name="Vavikolanu K."/>
            <person name="Aluvathingal J."/>
            <person name="Nadendla S."/>
            <person name="Sichtig H."/>
        </authorList>
    </citation>
    <scope>NUCLEOTIDE SEQUENCE [LARGE SCALE GENOMIC DNA]</scope>
    <source>
        <strain evidence="3">FDAARGOS_369</strain>
    </source>
</reference>
<proteinExistence type="predicted"/>
<organism evidence="2 3">
    <name type="scientific">Rothia mucilaginosa</name>
    <dbReference type="NCBI Taxonomy" id="43675"/>
    <lineage>
        <taxon>Bacteria</taxon>
        <taxon>Bacillati</taxon>
        <taxon>Actinomycetota</taxon>
        <taxon>Actinomycetes</taxon>
        <taxon>Micrococcales</taxon>
        <taxon>Micrococcaceae</taxon>
        <taxon>Rothia</taxon>
    </lineage>
</organism>
<dbReference type="EMBL" id="CP023510">
    <property type="protein sequence ID" value="ATF63085.1"/>
    <property type="molecule type" value="Genomic_DNA"/>
</dbReference>
<keyword evidence="1" id="KW-0472">Membrane</keyword>
<keyword evidence="1" id="KW-1133">Transmembrane helix</keyword>
<accession>A0A291DF15</accession>
<name>A0A291DF15_9MICC</name>
<feature type="transmembrane region" description="Helical" evidence="1">
    <location>
        <begin position="12"/>
        <end position="28"/>
    </location>
</feature>
<evidence type="ECO:0000313" key="2">
    <source>
        <dbReference type="EMBL" id="ATF63085.1"/>
    </source>
</evidence>
<protein>
    <submittedName>
        <fullName evidence="2">Uncharacterized protein</fullName>
    </submittedName>
</protein>
<keyword evidence="1" id="KW-0812">Transmembrane</keyword>
<dbReference type="AlphaFoldDB" id="A0A291DF15"/>
<evidence type="ECO:0000256" key="1">
    <source>
        <dbReference type="SAM" id="Phobius"/>
    </source>
</evidence>
<gene>
    <name evidence="2" type="ORF">CO690_05090</name>
</gene>
<sequence>MEVNYKRRQRIALIISFIILWYVFFVVPKDLRDDSDGITAICTVTKAYTKEIGGTVSGMNDIRPKGLFETEECGTLTMITPPEGRKIPEYVESVKPGKKYLFHVSNRSTNKERDFTTTRFEEIKE</sequence>
<evidence type="ECO:0000313" key="3">
    <source>
        <dbReference type="Proteomes" id="UP000218628"/>
    </source>
</evidence>
<dbReference type="Proteomes" id="UP000218628">
    <property type="component" value="Chromosome"/>
</dbReference>